<sequence>MQLDVVTLFPDYLEPLRLSLVGRAIERGTVRLAVHDLRDWTHDRHRTVDDTPYGGGAGMVMRPEPWGECLDTLVPEPAHDTGGPRLVVFTPSGRRFDQRLADELAGEDRLILACGRYEGIDARVVPYARTRMRVDEVSLGDYVLNGGEAAALVVIEAVVRLLPGVIGNPESLAEESHSAGHDHLLEYPIYTKPPSWRGLDVPEVLFSGHHGQIAAWRRDRALELTAERRPDLLPDDRRGEFAIAAAVAADAGELLTLQRAAYVTEGRLHDSFDFPPLTDELGDVEQLIADTTCLVARRGGRLVGSVFGRREADGSWFVGRLMVAPDLQGTGLGRRLLDLIEDAAPPGTPRSVLVTGALSAFNRAFYTRRGYRVVGEEIRGSVPIVVMERRRD</sequence>
<gene>
    <name evidence="15" type="primary">trmD</name>
    <name evidence="17" type="ORF">GCM10022204_34440</name>
</gene>
<dbReference type="Gene3D" id="3.40.1280.10">
    <property type="match status" value="1"/>
</dbReference>
<accession>A0ABP7E1A3</accession>
<name>A0ABP7E1A3_9ACTN</name>
<dbReference type="HAMAP" id="MF_00605">
    <property type="entry name" value="TrmD"/>
    <property type="match status" value="1"/>
</dbReference>
<dbReference type="InterPro" id="IPR029028">
    <property type="entry name" value="Alpha/beta_knot_MTases"/>
</dbReference>
<dbReference type="NCBIfam" id="NF000648">
    <property type="entry name" value="PRK00026.1"/>
    <property type="match status" value="1"/>
</dbReference>
<comment type="function">
    <text evidence="1 15">Specifically methylates guanosine-37 in various tRNAs.</text>
</comment>
<dbReference type="PROSITE" id="PS51186">
    <property type="entry name" value="GNAT"/>
    <property type="match status" value="1"/>
</dbReference>
<dbReference type="InterPro" id="IPR000182">
    <property type="entry name" value="GNAT_dom"/>
</dbReference>
<dbReference type="RefSeq" id="WP_344813829.1">
    <property type="nucleotide sequence ID" value="NZ_BAAAYX010000014.1"/>
</dbReference>
<dbReference type="Gene3D" id="1.10.1270.20">
    <property type="entry name" value="tRNA(m1g37)methyltransferase, domain 2"/>
    <property type="match status" value="1"/>
</dbReference>
<comment type="subcellular location">
    <subcellularLocation>
        <location evidence="2 15">Cytoplasm</location>
    </subcellularLocation>
</comment>
<feature type="domain" description="N-acetyltransferase" evidence="16">
    <location>
        <begin position="241"/>
        <end position="392"/>
    </location>
</feature>
<dbReference type="CDD" id="cd18080">
    <property type="entry name" value="TrmD-like"/>
    <property type="match status" value="1"/>
</dbReference>
<evidence type="ECO:0000256" key="9">
    <source>
        <dbReference type="ARBA" id="ARBA00022679"/>
    </source>
</evidence>
<dbReference type="CDD" id="cd04301">
    <property type="entry name" value="NAT_SF"/>
    <property type="match status" value="1"/>
</dbReference>
<keyword evidence="11 15" id="KW-0819">tRNA processing</keyword>
<evidence type="ECO:0000256" key="4">
    <source>
        <dbReference type="ARBA" id="ARBA00011738"/>
    </source>
</evidence>
<dbReference type="NCBIfam" id="TIGR00088">
    <property type="entry name" value="trmD"/>
    <property type="match status" value="1"/>
</dbReference>
<evidence type="ECO:0000256" key="1">
    <source>
        <dbReference type="ARBA" id="ARBA00002634"/>
    </source>
</evidence>
<dbReference type="InterPro" id="IPR029026">
    <property type="entry name" value="tRNA_m1G_MTases_N"/>
</dbReference>
<evidence type="ECO:0000256" key="7">
    <source>
        <dbReference type="ARBA" id="ARBA00022490"/>
    </source>
</evidence>
<comment type="catalytic activity">
    <reaction evidence="14 15">
        <text>guanosine(37) in tRNA + S-adenosyl-L-methionine = N(1)-methylguanosine(37) in tRNA + S-adenosyl-L-homocysteine + H(+)</text>
        <dbReference type="Rhea" id="RHEA:36899"/>
        <dbReference type="Rhea" id="RHEA-COMP:10145"/>
        <dbReference type="Rhea" id="RHEA-COMP:10147"/>
        <dbReference type="ChEBI" id="CHEBI:15378"/>
        <dbReference type="ChEBI" id="CHEBI:57856"/>
        <dbReference type="ChEBI" id="CHEBI:59789"/>
        <dbReference type="ChEBI" id="CHEBI:73542"/>
        <dbReference type="ChEBI" id="CHEBI:74269"/>
        <dbReference type="EC" id="2.1.1.228"/>
    </reaction>
</comment>
<evidence type="ECO:0000256" key="14">
    <source>
        <dbReference type="ARBA" id="ARBA00047783"/>
    </source>
</evidence>
<evidence type="ECO:0000313" key="17">
    <source>
        <dbReference type="EMBL" id="GAA3712633.1"/>
    </source>
</evidence>
<comment type="caution">
    <text evidence="17">The sequence shown here is derived from an EMBL/GenBank/DDBJ whole genome shotgun (WGS) entry which is preliminary data.</text>
</comment>
<dbReference type="SUPFAM" id="SSF55729">
    <property type="entry name" value="Acyl-CoA N-acyltransferases (Nat)"/>
    <property type="match status" value="1"/>
</dbReference>
<dbReference type="PANTHER" id="PTHR46417:SF1">
    <property type="entry name" value="TRNA (GUANINE-N(1)-)-METHYLTRANSFERASE"/>
    <property type="match status" value="1"/>
</dbReference>
<evidence type="ECO:0000256" key="2">
    <source>
        <dbReference type="ARBA" id="ARBA00004496"/>
    </source>
</evidence>
<evidence type="ECO:0000256" key="15">
    <source>
        <dbReference type="HAMAP-Rule" id="MF_00605"/>
    </source>
</evidence>
<feature type="binding site" evidence="15">
    <location>
        <begin position="139"/>
        <end position="144"/>
    </location>
    <ligand>
        <name>S-adenosyl-L-methionine</name>
        <dbReference type="ChEBI" id="CHEBI:59789"/>
    </ligand>
</feature>
<dbReference type="Gene3D" id="3.40.630.30">
    <property type="match status" value="1"/>
</dbReference>
<dbReference type="Pfam" id="PF01746">
    <property type="entry name" value="tRNA_m1G_MT"/>
    <property type="match status" value="1"/>
</dbReference>
<evidence type="ECO:0000256" key="6">
    <source>
        <dbReference type="ARBA" id="ARBA00014679"/>
    </source>
</evidence>
<keyword evidence="10 15" id="KW-0949">S-adenosyl-L-methionine</keyword>
<evidence type="ECO:0000256" key="10">
    <source>
        <dbReference type="ARBA" id="ARBA00022691"/>
    </source>
</evidence>
<protein>
    <recommendedName>
        <fullName evidence="6 15">tRNA (guanine-N(1)-)-methyltransferase</fullName>
        <ecNumber evidence="5 15">2.1.1.228</ecNumber>
    </recommendedName>
    <alternativeName>
        <fullName evidence="12 15">M1G-methyltransferase</fullName>
    </alternativeName>
    <alternativeName>
        <fullName evidence="13 15">tRNA [GM37] methyltransferase</fullName>
    </alternativeName>
</protein>
<evidence type="ECO:0000256" key="3">
    <source>
        <dbReference type="ARBA" id="ARBA00007630"/>
    </source>
</evidence>
<dbReference type="Pfam" id="PF13508">
    <property type="entry name" value="Acetyltransf_7"/>
    <property type="match status" value="1"/>
</dbReference>
<evidence type="ECO:0000256" key="8">
    <source>
        <dbReference type="ARBA" id="ARBA00022603"/>
    </source>
</evidence>
<dbReference type="PANTHER" id="PTHR46417">
    <property type="entry name" value="TRNA (GUANINE-N(1)-)-METHYLTRANSFERASE"/>
    <property type="match status" value="1"/>
</dbReference>
<evidence type="ECO:0000256" key="5">
    <source>
        <dbReference type="ARBA" id="ARBA00012807"/>
    </source>
</evidence>
<proteinExistence type="inferred from homology"/>
<keyword evidence="8 15" id="KW-0489">Methyltransferase</keyword>
<evidence type="ECO:0000256" key="11">
    <source>
        <dbReference type="ARBA" id="ARBA00022694"/>
    </source>
</evidence>
<comment type="subunit">
    <text evidence="4 15">Homodimer.</text>
</comment>
<comment type="similarity">
    <text evidence="3 15">Belongs to the RNA methyltransferase TrmD family.</text>
</comment>
<keyword evidence="7 15" id="KW-0963">Cytoplasm</keyword>
<reference evidence="18" key="1">
    <citation type="journal article" date="2019" name="Int. J. Syst. Evol. Microbiol.">
        <title>The Global Catalogue of Microorganisms (GCM) 10K type strain sequencing project: providing services to taxonomists for standard genome sequencing and annotation.</title>
        <authorList>
            <consortium name="The Broad Institute Genomics Platform"/>
            <consortium name="The Broad Institute Genome Sequencing Center for Infectious Disease"/>
            <person name="Wu L."/>
            <person name="Ma J."/>
        </authorList>
    </citation>
    <scope>NUCLEOTIDE SEQUENCE [LARGE SCALE GENOMIC DNA]</scope>
    <source>
        <strain evidence="18">JCM 16548</strain>
    </source>
</reference>
<dbReference type="SUPFAM" id="SSF75217">
    <property type="entry name" value="alpha/beta knot"/>
    <property type="match status" value="1"/>
</dbReference>
<dbReference type="InterPro" id="IPR016009">
    <property type="entry name" value="tRNA_MeTrfase_TRMD/TRM10"/>
</dbReference>
<dbReference type="EMBL" id="BAAAYX010000014">
    <property type="protein sequence ID" value="GAA3712633.1"/>
    <property type="molecule type" value="Genomic_DNA"/>
</dbReference>
<dbReference type="InterPro" id="IPR023148">
    <property type="entry name" value="tRNA_m1G_MeTrfase_C_sf"/>
</dbReference>
<dbReference type="InterPro" id="IPR016181">
    <property type="entry name" value="Acyl_CoA_acyltransferase"/>
</dbReference>
<keyword evidence="18" id="KW-1185">Reference proteome</keyword>
<evidence type="ECO:0000313" key="18">
    <source>
        <dbReference type="Proteomes" id="UP001500051"/>
    </source>
</evidence>
<evidence type="ECO:0000256" key="13">
    <source>
        <dbReference type="ARBA" id="ARBA00033392"/>
    </source>
</evidence>
<feature type="binding site" evidence="15">
    <location>
        <position position="115"/>
    </location>
    <ligand>
        <name>S-adenosyl-L-methionine</name>
        <dbReference type="ChEBI" id="CHEBI:59789"/>
    </ligand>
</feature>
<dbReference type="InterPro" id="IPR002649">
    <property type="entry name" value="tRNA_m1G_MeTrfase_TrmD"/>
</dbReference>
<keyword evidence="9 15" id="KW-0808">Transferase</keyword>
<evidence type="ECO:0000256" key="12">
    <source>
        <dbReference type="ARBA" id="ARBA00029736"/>
    </source>
</evidence>
<evidence type="ECO:0000259" key="16">
    <source>
        <dbReference type="PROSITE" id="PS51186"/>
    </source>
</evidence>
<dbReference type="EC" id="2.1.1.228" evidence="5 15"/>
<organism evidence="17 18">
    <name type="scientific">Microlunatus aurantiacus</name>
    <dbReference type="NCBI Taxonomy" id="446786"/>
    <lineage>
        <taxon>Bacteria</taxon>
        <taxon>Bacillati</taxon>
        <taxon>Actinomycetota</taxon>
        <taxon>Actinomycetes</taxon>
        <taxon>Propionibacteriales</taxon>
        <taxon>Propionibacteriaceae</taxon>
        <taxon>Microlunatus</taxon>
    </lineage>
</organism>
<dbReference type="Proteomes" id="UP001500051">
    <property type="component" value="Unassembled WGS sequence"/>
</dbReference>